<reference evidence="2 3" key="1">
    <citation type="submission" date="2020-08" db="EMBL/GenBank/DDBJ databases">
        <title>Functional genomics of gut bacteria from endangered species of beetles.</title>
        <authorList>
            <person name="Carlos-Shanley C."/>
        </authorList>
    </citation>
    <scope>NUCLEOTIDE SEQUENCE [LARGE SCALE GENOMIC DNA]</scope>
    <source>
        <strain evidence="2 3">S00070</strain>
    </source>
</reference>
<dbReference type="Pfam" id="PF00534">
    <property type="entry name" value="Glycos_transf_1"/>
    <property type="match status" value="1"/>
</dbReference>
<dbReference type="RefSeq" id="WP_184136699.1">
    <property type="nucleotide sequence ID" value="NZ_JACHKT010000036.1"/>
</dbReference>
<dbReference type="PANTHER" id="PTHR12526">
    <property type="entry name" value="GLYCOSYLTRANSFERASE"/>
    <property type="match status" value="1"/>
</dbReference>
<dbReference type="SUPFAM" id="SSF53756">
    <property type="entry name" value="UDP-Glycosyltransferase/glycogen phosphorylase"/>
    <property type="match status" value="1"/>
</dbReference>
<dbReference type="Proteomes" id="UP000524404">
    <property type="component" value="Unassembled WGS sequence"/>
</dbReference>
<evidence type="ECO:0000313" key="2">
    <source>
        <dbReference type="EMBL" id="MBB6005146.1"/>
    </source>
</evidence>
<evidence type="ECO:0000313" key="3">
    <source>
        <dbReference type="Proteomes" id="UP000524404"/>
    </source>
</evidence>
<name>A0A841EQF5_9BACT</name>
<gene>
    <name evidence="2" type="ORF">HNP25_003817</name>
</gene>
<keyword evidence="3" id="KW-1185">Reference proteome</keyword>
<proteinExistence type="predicted"/>
<dbReference type="AlphaFoldDB" id="A0A841EQF5"/>
<dbReference type="Gene3D" id="3.40.50.2000">
    <property type="entry name" value="Glycogen Phosphorylase B"/>
    <property type="match status" value="2"/>
</dbReference>
<organism evidence="2 3">
    <name type="scientific">Arcicella rosea</name>
    <dbReference type="NCBI Taxonomy" id="502909"/>
    <lineage>
        <taxon>Bacteria</taxon>
        <taxon>Pseudomonadati</taxon>
        <taxon>Bacteroidota</taxon>
        <taxon>Cytophagia</taxon>
        <taxon>Cytophagales</taxon>
        <taxon>Flectobacillaceae</taxon>
        <taxon>Arcicella</taxon>
    </lineage>
</organism>
<protein>
    <submittedName>
        <fullName evidence="2">Glycosyltransferase involved in cell wall biosynthesis</fullName>
    </submittedName>
</protein>
<keyword evidence="2" id="KW-0808">Transferase</keyword>
<sequence length="377" mass="43608">MKKTEIIFWMNIPSFHQNDFLNEISIDFELFVVFAHKINVERVQQGWDFSENSMNFSYCYLSDKSVFQIFQFIYQHKNALHIFGGIWAEKYFFMALLLLKWLKGKYLIYSEAPIPNKKRSIFKRFFLQNGFNFIARKLLQDAKGCLAVGKSGEDFFKKLGVDENRILPFGYFRNLSISEKQKINKNTIEFIFVGQLIERKGITLLIDAIFALKQHFDNFSLTIIGSGRLESTILEQIQHYQLQNHVKLLGTIPADEVPTFIQKADLLILPSDFDGWGMVVNEAILCQTPVLVSDACGASSLIKNNQNGFIFQAGDLHSLLNQLQHFMNLSEKARFELEEKVQETAEKIHTKSISSYFGQCIDFCLNPHLPKPKPTWL</sequence>
<evidence type="ECO:0000259" key="1">
    <source>
        <dbReference type="Pfam" id="PF00534"/>
    </source>
</evidence>
<dbReference type="CDD" id="cd03801">
    <property type="entry name" value="GT4_PimA-like"/>
    <property type="match status" value="1"/>
</dbReference>
<dbReference type="InterPro" id="IPR001296">
    <property type="entry name" value="Glyco_trans_1"/>
</dbReference>
<dbReference type="GO" id="GO:0016757">
    <property type="term" value="F:glycosyltransferase activity"/>
    <property type="evidence" value="ECO:0007669"/>
    <property type="project" value="InterPro"/>
</dbReference>
<comment type="caution">
    <text evidence="2">The sequence shown here is derived from an EMBL/GenBank/DDBJ whole genome shotgun (WGS) entry which is preliminary data.</text>
</comment>
<dbReference type="EMBL" id="JACHKT010000036">
    <property type="protein sequence ID" value="MBB6005146.1"/>
    <property type="molecule type" value="Genomic_DNA"/>
</dbReference>
<accession>A0A841EQF5</accession>
<feature type="domain" description="Glycosyl transferase family 1" evidence="1">
    <location>
        <begin position="177"/>
        <end position="341"/>
    </location>
</feature>
<dbReference type="PANTHER" id="PTHR12526:SF637">
    <property type="entry name" value="GLYCOSYLTRANSFERASE EPSF-RELATED"/>
    <property type="match status" value="1"/>
</dbReference>